<evidence type="ECO:0008006" key="3">
    <source>
        <dbReference type="Google" id="ProtNLM"/>
    </source>
</evidence>
<evidence type="ECO:0000313" key="1">
    <source>
        <dbReference type="EMBL" id="TMR31252.1"/>
    </source>
</evidence>
<name>A0A5S4GEQ7_9ACTN</name>
<dbReference type="EMBL" id="VCKZ01000309">
    <property type="protein sequence ID" value="TMR31252.1"/>
    <property type="molecule type" value="Genomic_DNA"/>
</dbReference>
<gene>
    <name evidence="1" type="ORF">ETD96_32090</name>
</gene>
<keyword evidence="2" id="KW-1185">Reference proteome</keyword>
<proteinExistence type="predicted"/>
<comment type="caution">
    <text evidence="1">The sequence shown here is derived from an EMBL/GenBank/DDBJ whole genome shotgun (WGS) entry which is preliminary data.</text>
</comment>
<accession>A0A5S4GEQ7</accession>
<organism evidence="1 2">
    <name type="scientific">Actinomadura geliboluensis</name>
    <dbReference type="NCBI Taxonomy" id="882440"/>
    <lineage>
        <taxon>Bacteria</taxon>
        <taxon>Bacillati</taxon>
        <taxon>Actinomycetota</taxon>
        <taxon>Actinomycetes</taxon>
        <taxon>Streptosporangiales</taxon>
        <taxon>Thermomonosporaceae</taxon>
        <taxon>Actinomadura</taxon>
    </lineage>
</organism>
<dbReference type="RefSeq" id="WP_138640241.1">
    <property type="nucleotide sequence ID" value="NZ_VCKZ01000309.1"/>
</dbReference>
<sequence length="278" mass="28955">MALPASLAPYRLQAASATSASNVWVAAQLNTSGDSHALLRWTGSSWIPFSVPLGFQPTDIATAGPDRTWAVSAMAAKYWNGAGWADTPVGIKPRAVAAVSSTSAWAVGWAIAPDGTARPATTRWNGTSWTSVPFPDIGETVKGEVASTLQDVYAASDDDVWAVGTARMPDGTGKSVSRSLLAHWNGTKWANVLGAPGTSLSKVASDGAGGIWVVSDGSTMRHRTAAGVWSDETLTRPEGTTVRASAMAVVPGTGTMWAVGTTTTDATRWADLAHWTRN</sequence>
<dbReference type="Proteomes" id="UP000305238">
    <property type="component" value="Unassembled WGS sequence"/>
</dbReference>
<evidence type="ECO:0000313" key="2">
    <source>
        <dbReference type="Proteomes" id="UP000305238"/>
    </source>
</evidence>
<reference evidence="1 2" key="1">
    <citation type="submission" date="2019-05" db="EMBL/GenBank/DDBJ databases">
        <title>Draft genome sequence of Actinomadura geliboluensis A8036.</title>
        <authorList>
            <person name="Saricaoglu S."/>
            <person name="Isik K."/>
        </authorList>
    </citation>
    <scope>NUCLEOTIDE SEQUENCE [LARGE SCALE GENOMIC DNA]</scope>
    <source>
        <strain evidence="1 2">A8036</strain>
    </source>
</reference>
<dbReference type="AlphaFoldDB" id="A0A5S4GEQ7"/>
<dbReference type="OrthoDB" id="3515089at2"/>
<protein>
    <recommendedName>
        <fullName evidence="3">Exo-alpha-sialidase</fullName>
    </recommendedName>
</protein>